<dbReference type="PANTHER" id="PTHR22901">
    <property type="entry name" value="SIALATE O-ACETYLESTERASE"/>
    <property type="match status" value="1"/>
</dbReference>
<dbReference type="InterPro" id="IPR039329">
    <property type="entry name" value="SIAE"/>
</dbReference>
<dbReference type="RefSeq" id="WP_138236781.1">
    <property type="nucleotide sequence ID" value="NZ_CP185860.1"/>
</dbReference>
<dbReference type="InterPro" id="IPR005181">
    <property type="entry name" value="SASA"/>
</dbReference>
<feature type="region of interest" description="Disordered" evidence="2">
    <location>
        <begin position="659"/>
        <end position="680"/>
    </location>
</feature>
<evidence type="ECO:0000259" key="3">
    <source>
        <dbReference type="Pfam" id="PF03629"/>
    </source>
</evidence>
<dbReference type="InterPro" id="IPR036514">
    <property type="entry name" value="SGNH_hydro_sf"/>
</dbReference>
<dbReference type="PANTHER" id="PTHR22901:SF0">
    <property type="entry name" value="SIALATE O-ACETYLESTERASE"/>
    <property type="match status" value="1"/>
</dbReference>
<name>A0ABY2UHX5_9GAMM</name>
<organism evidence="4 5">
    <name type="scientific">Microbulbifer harenosus</name>
    <dbReference type="NCBI Taxonomy" id="2576840"/>
    <lineage>
        <taxon>Bacteria</taxon>
        <taxon>Pseudomonadati</taxon>
        <taxon>Pseudomonadota</taxon>
        <taxon>Gammaproteobacteria</taxon>
        <taxon>Cellvibrionales</taxon>
        <taxon>Microbulbiferaceae</taxon>
        <taxon>Microbulbifer</taxon>
    </lineage>
</organism>
<dbReference type="InterPro" id="IPR013783">
    <property type="entry name" value="Ig-like_fold"/>
</dbReference>
<proteinExistence type="predicted"/>
<feature type="domain" description="Sialate O-acetylesterase" evidence="3">
    <location>
        <begin position="404"/>
        <end position="538"/>
    </location>
</feature>
<dbReference type="EMBL" id="VANI01000018">
    <property type="protein sequence ID" value="TLM75210.1"/>
    <property type="molecule type" value="Genomic_DNA"/>
</dbReference>
<dbReference type="InterPro" id="IPR008979">
    <property type="entry name" value="Galactose-bd-like_sf"/>
</dbReference>
<dbReference type="Gene3D" id="2.60.40.10">
    <property type="entry name" value="Immunoglobulins"/>
    <property type="match status" value="1"/>
</dbReference>
<feature type="compositionally biased region" description="Polar residues" evidence="2">
    <location>
        <begin position="665"/>
        <end position="674"/>
    </location>
</feature>
<evidence type="ECO:0000256" key="2">
    <source>
        <dbReference type="SAM" id="MobiDB-lite"/>
    </source>
</evidence>
<evidence type="ECO:0000256" key="1">
    <source>
        <dbReference type="ARBA" id="ARBA00022801"/>
    </source>
</evidence>
<dbReference type="SUPFAM" id="SSF52266">
    <property type="entry name" value="SGNH hydrolase"/>
    <property type="match status" value="1"/>
</dbReference>
<dbReference type="Proteomes" id="UP000306791">
    <property type="component" value="Unassembled WGS sequence"/>
</dbReference>
<accession>A0ABY2UHX5</accession>
<comment type="caution">
    <text evidence="4">The sequence shown here is derived from an EMBL/GenBank/DDBJ whole genome shotgun (WGS) entry which is preliminary data.</text>
</comment>
<evidence type="ECO:0000313" key="4">
    <source>
        <dbReference type="EMBL" id="TLM75210.1"/>
    </source>
</evidence>
<protein>
    <submittedName>
        <fullName evidence="4">Sialate O-acetylesterase</fullName>
    </submittedName>
</protein>
<reference evidence="4 5" key="1">
    <citation type="submission" date="2019-05" db="EMBL/GenBank/DDBJ databases">
        <title>Microbulbifer harenosus sp. nov., an alginate-degrading bacterium isolated from coastal sand.</title>
        <authorList>
            <person name="Huang H."/>
            <person name="Mo K."/>
            <person name="Bao S."/>
        </authorList>
    </citation>
    <scope>NUCLEOTIDE SEQUENCE [LARGE SCALE GENOMIC DNA]</scope>
    <source>
        <strain evidence="4 5">HB161719</strain>
    </source>
</reference>
<dbReference type="Gene3D" id="3.40.50.1110">
    <property type="entry name" value="SGNH hydrolase"/>
    <property type="match status" value="1"/>
</dbReference>
<dbReference type="SUPFAM" id="SSF49785">
    <property type="entry name" value="Galactose-binding domain-like"/>
    <property type="match status" value="1"/>
</dbReference>
<keyword evidence="1" id="KW-0378">Hydrolase</keyword>
<dbReference type="Gene3D" id="2.60.120.260">
    <property type="entry name" value="Galactose-binding domain-like"/>
    <property type="match status" value="1"/>
</dbReference>
<keyword evidence="5" id="KW-1185">Reference proteome</keyword>
<evidence type="ECO:0000313" key="5">
    <source>
        <dbReference type="Proteomes" id="UP000306791"/>
    </source>
</evidence>
<dbReference type="Pfam" id="PF03629">
    <property type="entry name" value="SASA"/>
    <property type="match status" value="1"/>
</dbReference>
<sequence>MQVRLSPRVCLTLGLITTLQLTMPAAAEVSLPRLVSDGMVLQRDAAVNIWGRTDAGEEVRVEFQGQLYTAEAGDSGNWSVTLKSLPAGGPYTMTIAGENRIELKDIFIGDVWLASGQSNMEYPINRIVHRFADEIAAVNNPRIRQFRVPQAYDFHTPRTDLEAGQWLPATQENIQDFSAVAYFFAADIEHSERVPIGIINSSLGGSPAEAWVSEETLKKFPEHLNELQRFKDDGLIEQIERSDRKHSEAWHREADHNDRGYKRWHVEDLEVDDWSTMAVPGYWADTALGKTNGVVWFRKTITLPETLAGKSGLLELGRIVDADETWINGEKVGNTTYLYPRRRYSVPEGLLKAGENTIAIRVTNGGGRGGFVEDKPYALTVAGERIDLRGEWHYKLGTTMEPMGSQTFVRWKPAGLYNAMLHPLQKYSVRGALWYQGESNVGRADEYRRLLPALIRDWREGWKQNTGNNELPFLFVQLPNFLEPQDKPGNSGWAEFREAQTSALALPNTAMAVTIDAGEWNDIHPLDKKTVGQRLALAARKLVYRHDNIIASGPQLTSATFTGDKAVLRFSSAQGELIAKPCDTDCRHREADSPLFEFAIAGSDGRYVWANTRISGDSVEVWSDQVSQPHSVRYAWADNPAEANLYNRAGLPAAPFQVDRKDTGKASQQKSPTTAAGVAQ</sequence>
<gene>
    <name evidence="4" type="ORF">FDY93_16060</name>
</gene>